<dbReference type="EMBL" id="CAADRN010000133">
    <property type="protein sequence ID" value="VFU13526.1"/>
    <property type="molecule type" value="Genomic_DNA"/>
</dbReference>
<dbReference type="InterPro" id="IPR006124">
    <property type="entry name" value="Metalloenzyme"/>
</dbReference>
<comment type="function">
    <text evidence="2">Catalyzes the interconversion of 2-phosphoglycerate and 3-phosphoglycerate.</text>
</comment>
<dbReference type="NCBIfam" id="TIGR02535">
    <property type="entry name" value="hyp_Hser_kinase"/>
    <property type="match status" value="1"/>
</dbReference>
<accession>A0A485LXC0</accession>
<dbReference type="PANTHER" id="PTHR31209:SF4">
    <property type="entry name" value="2,3-BISPHOSPHOGLYCERATE-INDEPENDENT PHOSPHOGLYCERATE MUTASE"/>
    <property type="match status" value="1"/>
</dbReference>
<comment type="catalytic activity">
    <reaction evidence="1">
        <text>(2R)-2-phosphoglycerate = (2R)-3-phosphoglycerate</text>
        <dbReference type="Rhea" id="RHEA:15901"/>
        <dbReference type="ChEBI" id="CHEBI:58272"/>
        <dbReference type="ChEBI" id="CHEBI:58289"/>
        <dbReference type="EC" id="5.4.2.12"/>
    </reaction>
</comment>
<dbReference type="GO" id="GO:0006096">
    <property type="term" value="P:glycolytic process"/>
    <property type="evidence" value="ECO:0007669"/>
    <property type="project" value="UniProtKB-KW"/>
</dbReference>
<dbReference type="NCBIfam" id="NF003242">
    <property type="entry name" value="PRK04200.1"/>
    <property type="match status" value="1"/>
</dbReference>
<evidence type="ECO:0000256" key="6">
    <source>
        <dbReference type="ARBA" id="ARBA00023235"/>
    </source>
</evidence>
<evidence type="ECO:0000256" key="3">
    <source>
        <dbReference type="ARBA" id="ARBA00004921"/>
    </source>
</evidence>
<gene>
    <name evidence="8" type="primary">apgM</name>
    <name evidence="8" type="ORF">SCFA_2180001</name>
</gene>
<name>A0A485LXC0_9ZZZZ</name>
<evidence type="ECO:0000256" key="2">
    <source>
        <dbReference type="ARBA" id="ARBA00002315"/>
    </source>
</evidence>
<evidence type="ECO:0000259" key="7">
    <source>
        <dbReference type="Pfam" id="PF01676"/>
    </source>
</evidence>
<dbReference type="Pfam" id="PF10143">
    <property type="entry name" value="PhosphMutase"/>
    <property type="match status" value="1"/>
</dbReference>
<organism evidence="8">
    <name type="scientific">anaerobic digester metagenome</name>
    <dbReference type="NCBI Taxonomy" id="1263854"/>
    <lineage>
        <taxon>unclassified sequences</taxon>
        <taxon>metagenomes</taxon>
        <taxon>ecological metagenomes</taxon>
    </lineage>
</organism>
<comment type="similarity">
    <text evidence="4">Belongs to the BPG-independent phosphoglycerate mutase family. A-PGAM subfamily.</text>
</comment>
<dbReference type="AlphaFoldDB" id="A0A485LXC0"/>
<evidence type="ECO:0000256" key="4">
    <source>
        <dbReference type="ARBA" id="ARBA00005524"/>
    </source>
</evidence>
<dbReference type="PIRSF" id="PIRSF006392">
    <property type="entry name" value="IPGAM_arch"/>
    <property type="match status" value="1"/>
</dbReference>
<dbReference type="InterPro" id="IPR023665">
    <property type="entry name" value="ApgAM_prokaryotes"/>
</dbReference>
<protein>
    <submittedName>
        <fullName evidence="8">Putative 2,3-bisphosphoglycerate-independent phosphoglycerate mutase</fullName>
        <ecNumber evidence="8">5.4.2.12</ecNumber>
    </submittedName>
</protein>
<comment type="pathway">
    <text evidence="3">Carbohydrate degradation.</text>
</comment>
<feature type="domain" description="Metalloenzyme" evidence="7">
    <location>
        <begin position="2"/>
        <end position="377"/>
    </location>
</feature>
<evidence type="ECO:0000256" key="1">
    <source>
        <dbReference type="ARBA" id="ARBA00000370"/>
    </source>
</evidence>
<keyword evidence="5" id="KW-0324">Glycolysis</keyword>
<dbReference type="CDD" id="cd16011">
    <property type="entry name" value="iPGM_like"/>
    <property type="match status" value="1"/>
</dbReference>
<evidence type="ECO:0000313" key="8">
    <source>
        <dbReference type="EMBL" id="VFU13526.1"/>
    </source>
</evidence>
<dbReference type="Gene3D" id="3.40.720.10">
    <property type="entry name" value="Alkaline Phosphatase, subunit A"/>
    <property type="match status" value="2"/>
</dbReference>
<dbReference type="SUPFAM" id="SSF53649">
    <property type="entry name" value="Alkaline phosphatase-like"/>
    <property type="match status" value="1"/>
</dbReference>
<dbReference type="Pfam" id="PF01676">
    <property type="entry name" value="Metalloenzyme"/>
    <property type="match status" value="1"/>
</dbReference>
<dbReference type="GO" id="GO:0004619">
    <property type="term" value="F:phosphoglycerate mutase activity"/>
    <property type="evidence" value="ECO:0007669"/>
    <property type="project" value="UniProtKB-EC"/>
</dbReference>
<proteinExistence type="inferred from homology"/>
<keyword evidence="6 8" id="KW-0413">Isomerase</keyword>
<dbReference type="EC" id="5.4.2.12" evidence="8"/>
<reference evidence="8" key="1">
    <citation type="submission" date="2019-03" db="EMBL/GenBank/DDBJ databases">
        <authorList>
            <person name="Hao L."/>
        </authorList>
    </citation>
    <scope>NUCLEOTIDE SEQUENCE</scope>
</reference>
<dbReference type="InterPro" id="IPR017850">
    <property type="entry name" value="Alkaline_phosphatase_core_sf"/>
</dbReference>
<dbReference type="NCBIfam" id="TIGR00306">
    <property type="entry name" value="apgM"/>
    <property type="match status" value="1"/>
</dbReference>
<dbReference type="PANTHER" id="PTHR31209">
    <property type="entry name" value="COFACTOR-INDEPENDENT PHOSPHOGLYCERATE MUTASE"/>
    <property type="match status" value="1"/>
</dbReference>
<dbReference type="InterPro" id="IPR004456">
    <property type="entry name" value="Pglycerate_mutase_ApgM"/>
</dbReference>
<evidence type="ECO:0000256" key="5">
    <source>
        <dbReference type="ARBA" id="ARBA00023152"/>
    </source>
</evidence>
<sequence>MMKYVVLLGDGMADEKIAALDNKTPLQYANTPHMDYLAARSVIGMAGTVPEGFQPGSDVANLSVLGYNPKEYYTGRSPLEAVSMGIELNDEDVAFRCNLVTLSEKERYEEKTMVDYSADEITTAESGQLMAEVSKQLGSGQLKFFPGFGFRHLLVWTGGPPEVKLTPPHDISGRVIKPYLPQGRGSEILFNLMKESNSFLPSHPVNRKRSETGLRPANSIWFWGQGKRPELPKFQDKFGLSGSVISAVDLIKGIGLCAGLDVVKLEGVTGTVKTNYKGKVRAALEELQKGKDFVYIHVEAPDAAGHRGEPETKIRAIEMVDEMLGMLLEEMKCFENYKILLLPDHPTPLRTMTHSSNPVPFAVYARDCPKEKSRTFDEDSAAASGLYLTGHTLMDFFINGKN</sequence>
<dbReference type="GO" id="GO:0046872">
    <property type="term" value="F:metal ion binding"/>
    <property type="evidence" value="ECO:0007669"/>
    <property type="project" value="InterPro"/>
</dbReference>